<dbReference type="RefSeq" id="WP_209524919.1">
    <property type="nucleotide sequence ID" value="NZ_JAEEGA010000002.1"/>
</dbReference>
<dbReference type="PANTHER" id="PTHR33989">
    <property type="match status" value="1"/>
</dbReference>
<feature type="transmembrane region" description="Helical" evidence="9">
    <location>
        <begin position="67"/>
        <end position="84"/>
    </location>
</feature>
<feature type="transmembrane region" description="Helical" evidence="9">
    <location>
        <begin position="126"/>
        <end position="148"/>
    </location>
</feature>
<evidence type="ECO:0000256" key="5">
    <source>
        <dbReference type="ARBA" id="ARBA00022692"/>
    </source>
</evidence>
<protein>
    <recommendedName>
        <fullName evidence="8">Permease IIC component</fullName>
    </recommendedName>
</protein>
<evidence type="ECO:0000256" key="9">
    <source>
        <dbReference type="SAM" id="Phobius"/>
    </source>
</evidence>
<dbReference type="GO" id="GO:1902815">
    <property type="term" value="P:N,N'-diacetylchitobiose import"/>
    <property type="evidence" value="ECO:0007669"/>
    <property type="project" value="TreeGrafter"/>
</dbReference>
<dbReference type="Pfam" id="PF02378">
    <property type="entry name" value="PTS_EIIC"/>
    <property type="match status" value="1"/>
</dbReference>
<accession>A0A940P5A7</accession>
<evidence type="ECO:0000256" key="2">
    <source>
        <dbReference type="ARBA" id="ARBA00022448"/>
    </source>
</evidence>
<keyword evidence="12" id="KW-1185">Reference proteome</keyword>
<dbReference type="PIRSF" id="PIRSF006351">
    <property type="entry name" value="PTS_EIIC-Cellobiose"/>
    <property type="match status" value="1"/>
</dbReference>
<feature type="transmembrane region" description="Helical" evidence="9">
    <location>
        <begin position="96"/>
        <end position="114"/>
    </location>
</feature>
<gene>
    <name evidence="11" type="ORF">I6N95_03245</name>
</gene>
<keyword evidence="6 9" id="KW-1133">Transmembrane helix</keyword>
<organism evidence="11 12">
    <name type="scientific">Vagococcus allomyrinae</name>
    <dbReference type="NCBI Taxonomy" id="2794353"/>
    <lineage>
        <taxon>Bacteria</taxon>
        <taxon>Bacillati</taxon>
        <taxon>Bacillota</taxon>
        <taxon>Bacilli</taxon>
        <taxon>Lactobacillales</taxon>
        <taxon>Enterococcaceae</taxon>
        <taxon>Vagococcus</taxon>
    </lineage>
</organism>
<evidence type="ECO:0000256" key="4">
    <source>
        <dbReference type="ARBA" id="ARBA00022597"/>
    </source>
</evidence>
<feature type="transmembrane region" description="Helical" evidence="9">
    <location>
        <begin position="160"/>
        <end position="184"/>
    </location>
</feature>
<feature type="transmembrane region" description="Helical" evidence="9">
    <location>
        <begin position="271"/>
        <end position="289"/>
    </location>
</feature>
<dbReference type="AlphaFoldDB" id="A0A940P5A7"/>
<keyword evidence="2 8" id="KW-0813">Transport</keyword>
<feature type="domain" description="PTS EIIC type-3" evidence="10">
    <location>
        <begin position="8"/>
        <end position="395"/>
    </location>
</feature>
<evidence type="ECO:0000256" key="8">
    <source>
        <dbReference type="PIRNR" id="PIRNR006351"/>
    </source>
</evidence>
<dbReference type="EMBL" id="JAEEGA010000002">
    <property type="protein sequence ID" value="MBP1040021.1"/>
    <property type="molecule type" value="Genomic_DNA"/>
</dbReference>
<dbReference type="PROSITE" id="PS51105">
    <property type="entry name" value="PTS_EIIC_TYPE_3"/>
    <property type="match status" value="1"/>
</dbReference>
<dbReference type="InterPro" id="IPR003352">
    <property type="entry name" value="PTS_EIIC"/>
</dbReference>
<evidence type="ECO:0000259" key="10">
    <source>
        <dbReference type="PROSITE" id="PS51105"/>
    </source>
</evidence>
<feature type="transmembrane region" description="Helical" evidence="9">
    <location>
        <begin position="378"/>
        <end position="396"/>
    </location>
</feature>
<dbReference type="Proteomes" id="UP000674938">
    <property type="component" value="Unassembled WGS sequence"/>
</dbReference>
<keyword evidence="4 8" id="KW-0762">Sugar transport</keyword>
<dbReference type="InterPro" id="IPR051088">
    <property type="entry name" value="PTS_Sugar-EIIC/EIIB"/>
</dbReference>
<comment type="subcellular location">
    <subcellularLocation>
        <location evidence="1">Cell membrane</location>
        <topology evidence="1">Multi-pass membrane protein</topology>
    </subcellularLocation>
</comment>
<evidence type="ECO:0000256" key="6">
    <source>
        <dbReference type="ARBA" id="ARBA00022989"/>
    </source>
</evidence>
<evidence type="ECO:0000256" key="7">
    <source>
        <dbReference type="ARBA" id="ARBA00023136"/>
    </source>
</evidence>
<feature type="transmembrane region" description="Helical" evidence="9">
    <location>
        <begin position="301"/>
        <end position="322"/>
    </location>
</feature>
<dbReference type="GO" id="GO:0009401">
    <property type="term" value="P:phosphoenolpyruvate-dependent sugar phosphotransferase system"/>
    <property type="evidence" value="ECO:0007669"/>
    <property type="project" value="InterPro"/>
</dbReference>
<keyword evidence="5 9" id="KW-0812">Transmembrane</keyword>
<evidence type="ECO:0000256" key="1">
    <source>
        <dbReference type="ARBA" id="ARBA00004651"/>
    </source>
</evidence>
<sequence length="411" mass="45624">MNKFVGFMTEKVTPKLNKITKNDWISAIQDGIMVVLPFILVGSLISVVSILRNLIPAMPDLSPINSYSFGLIGIFLAFLVPYNVLEKKKIEKTKLIGGLAGFGTYLMVCGLVANEEGLMTFDFARLGAGGMFTAILIGLFVSFIMVTFDKFTFFKNNETLPEFIVTWFDSMLPLAIILTITWLFVFQIDLDIFETITGLFKPLIVGGNSIVGYTIIVFLFSFVYSFGVSPWVIWPVVAPILYSNTATNVALVEAGKTATQIASYETLFAGWGAIGGLGCTLPIAVMMCFSKSKRIKTFGRATILPSIFNINEPLVFGLPIAFNPIMMIPMWINGLVLPLITYTVLNMGLVAVPDRVFQLNFLPSGITTYLINEDFRGVILWLVLIVVASLIWYPFFKAFEKQEVTLELQDN</sequence>
<dbReference type="PANTHER" id="PTHR33989:SF4">
    <property type="entry name" value="PTS SYSTEM N,N'-DIACETYLCHITOBIOSE-SPECIFIC EIIC COMPONENT"/>
    <property type="match status" value="1"/>
</dbReference>
<dbReference type="GO" id="GO:0005886">
    <property type="term" value="C:plasma membrane"/>
    <property type="evidence" value="ECO:0007669"/>
    <property type="project" value="UniProtKB-SubCell"/>
</dbReference>
<comment type="caution">
    <text evidence="11">The sequence shown here is derived from an EMBL/GenBank/DDBJ whole genome shotgun (WGS) entry which is preliminary data.</text>
</comment>
<keyword evidence="7 8" id="KW-0472">Membrane</keyword>
<dbReference type="InterPro" id="IPR004796">
    <property type="entry name" value="PTS_IIC_cello"/>
</dbReference>
<feature type="transmembrane region" description="Helical" evidence="9">
    <location>
        <begin position="204"/>
        <end position="224"/>
    </location>
</feature>
<dbReference type="GO" id="GO:0008982">
    <property type="term" value="F:protein-N(PI)-phosphohistidine-sugar phosphotransferase activity"/>
    <property type="evidence" value="ECO:0007669"/>
    <property type="project" value="UniProtKB-UniRule"/>
</dbReference>
<evidence type="ECO:0000256" key="3">
    <source>
        <dbReference type="ARBA" id="ARBA00022475"/>
    </source>
</evidence>
<feature type="transmembrane region" description="Helical" evidence="9">
    <location>
        <begin position="231"/>
        <end position="251"/>
    </location>
</feature>
<reference evidence="11" key="1">
    <citation type="submission" date="2020-12" db="EMBL/GenBank/DDBJ databases">
        <title>Vagococcus allomyrinae sp. nov. and Enterococcus lavae sp. nov., isolated from the larvae of Allomyrina dichotoma.</title>
        <authorList>
            <person name="Lee S.D."/>
        </authorList>
    </citation>
    <scope>NUCLEOTIDE SEQUENCE</scope>
    <source>
        <strain evidence="11">BWB3-3</strain>
    </source>
</reference>
<feature type="transmembrane region" description="Helical" evidence="9">
    <location>
        <begin position="328"/>
        <end position="349"/>
    </location>
</feature>
<proteinExistence type="predicted"/>
<evidence type="ECO:0000313" key="11">
    <source>
        <dbReference type="EMBL" id="MBP1040021.1"/>
    </source>
</evidence>
<feature type="transmembrane region" description="Helical" evidence="9">
    <location>
        <begin position="31"/>
        <end position="55"/>
    </location>
</feature>
<dbReference type="InterPro" id="IPR004501">
    <property type="entry name" value="PTS_EIIC_3"/>
</dbReference>
<evidence type="ECO:0000313" key="12">
    <source>
        <dbReference type="Proteomes" id="UP000674938"/>
    </source>
</evidence>
<comment type="function">
    <text evidence="8">The phosphoenolpyruvate-dependent sugar phosphotransferase system (PTS), a major carbohydrate active -transport system, catalyzes the phosphorylation of incoming sugar substrates concomitant with their translocation across the cell membrane.</text>
</comment>
<keyword evidence="3 8" id="KW-1003">Cell membrane</keyword>
<name>A0A940P5A7_9ENTE</name>